<dbReference type="Pfam" id="PF00441">
    <property type="entry name" value="Acyl-CoA_dh_1"/>
    <property type="match status" value="1"/>
</dbReference>
<gene>
    <name evidence="10" type="ORF">HQ497_04165</name>
</gene>
<reference evidence="10" key="1">
    <citation type="submission" date="2020-05" db="EMBL/GenBank/DDBJ databases">
        <title>Sulfur intermediates as new biogeochemical hubs in an aquatic model microbial ecosystem.</title>
        <authorList>
            <person name="Vigneron A."/>
        </authorList>
    </citation>
    <scope>NUCLEOTIDE SEQUENCE</scope>
    <source>
        <strain evidence="10">Bin.250</strain>
    </source>
</reference>
<organism evidence="10 11">
    <name type="scientific">SAR86 cluster bacterium</name>
    <dbReference type="NCBI Taxonomy" id="2030880"/>
    <lineage>
        <taxon>Bacteria</taxon>
        <taxon>Pseudomonadati</taxon>
        <taxon>Pseudomonadota</taxon>
        <taxon>Gammaproteobacteria</taxon>
        <taxon>SAR86 cluster</taxon>
    </lineage>
</organism>
<dbReference type="InterPro" id="IPR036250">
    <property type="entry name" value="AcylCo_DH-like_C"/>
</dbReference>
<accession>A0A972VWT7</accession>
<dbReference type="Gene3D" id="2.40.110.10">
    <property type="entry name" value="Butyryl-CoA Dehydrogenase, subunit A, domain 2"/>
    <property type="match status" value="1"/>
</dbReference>
<dbReference type="GO" id="GO:0050660">
    <property type="term" value="F:flavin adenine dinucleotide binding"/>
    <property type="evidence" value="ECO:0007669"/>
    <property type="project" value="InterPro"/>
</dbReference>
<feature type="domain" description="Acyl-CoA oxidase/dehydrogenase middle" evidence="8">
    <location>
        <begin position="137"/>
        <end position="201"/>
    </location>
</feature>
<dbReference type="Proteomes" id="UP000754644">
    <property type="component" value="Unassembled WGS sequence"/>
</dbReference>
<keyword evidence="4 6" id="KW-0274">FAD</keyword>
<evidence type="ECO:0000256" key="4">
    <source>
        <dbReference type="ARBA" id="ARBA00022827"/>
    </source>
</evidence>
<dbReference type="Pfam" id="PF02770">
    <property type="entry name" value="Acyl-CoA_dh_M"/>
    <property type="match status" value="1"/>
</dbReference>
<evidence type="ECO:0000259" key="8">
    <source>
        <dbReference type="Pfam" id="PF02770"/>
    </source>
</evidence>
<evidence type="ECO:0000256" key="6">
    <source>
        <dbReference type="RuleBase" id="RU362125"/>
    </source>
</evidence>
<dbReference type="CDD" id="cd00567">
    <property type="entry name" value="ACAD"/>
    <property type="match status" value="1"/>
</dbReference>
<dbReference type="Gene3D" id="1.10.540.10">
    <property type="entry name" value="Acyl-CoA dehydrogenase/oxidase, N-terminal domain"/>
    <property type="match status" value="1"/>
</dbReference>
<dbReference type="InterPro" id="IPR037069">
    <property type="entry name" value="AcylCoA_DH/ox_N_sf"/>
</dbReference>
<dbReference type="PANTHER" id="PTHR43884">
    <property type="entry name" value="ACYL-COA DEHYDROGENASE"/>
    <property type="match status" value="1"/>
</dbReference>
<feature type="domain" description="Acyl-CoA dehydrogenase/oxidase C-terminal" evidence="7">
    <location>
        <begin position="225"/>
        <end position="368"/>
    </location>
</feature>
<name>A0A972VWT7_9GAMM</name>
<dbReference type="AlphaFoldDB" id="A0A972VWT7"/>
<evidence type="ECO:0000256" key="3">
    <source>
        <dbReference type="ARBA" id="ARBA00022630"/>
    </source>
</evidence>
<comment type="cofactor">
    <cofactor evidence="1 6">
        <name>FAD</name>
        <dbReference type="ChEBI" id="CHEBI:57692"/>
    </cofactor>
</comment>
<keyword evidence="5 6" id="KW-0560">Oxidoreductase</keyword>
<evidence type="ECO:0000259" key="9">
    <source>
        <dbReference type="Pfam" id="PF02771"/>
    </source>
</evidence>
<dbReference type="SUPFAM" id="SSF47203">
    <property type="entry name" value="Acyl-CoA dehydrogenase C-terminal domain-like"/>
    <property type="match status" value="1"/>
</dbReference>
<dbReference type="SUPFAM" id="SSF56645">
    <property type="entry name" value="Acyl-CoA dehydrogenase NM domain-like"/>
    <property type="match status" value="1"/>
</dbReference>
<evidence type="ECO:0000256" key="2">
    <source>
        <dbReference type="ARBA" id="ARBA00009347"/>
    </source>
</evidence>
<feature type="domain" description="Acyl-CoA dehydrogenase/oxidase N-terminal" evidence="9">
    <location>
        <begin position="6"/>
        <end position="120"/>
    </location>
</feature>
<evidence type="ECO:0000256" key="1">
    <source>
        <dbReference type="ARBA" id="ARBA00001974"/>
    </source>
</evidence>
<dbReference type="InterPro" id="IPR009075">
    <property type="entry name" value="AcylCo_DH/oxidase_C"/>
</dbReference>
<dbReference type="InterPro" id="IPR009100">
    <property type="entry name" value="AcylCoA_DH/oxidase_NM_dom_sf"/>
</dbReference>
<dbReference type="Pfam" id="PF02771">
    <property type="entry name" value="Acyl-CoA_dh_N"/>
    <property type="match status" value="1"/>
</dbReference>
<dbReference type="EMBL" id="JABMOJ010000149">
    <property type="protein sequence ID" value="NQV64542.1"/>
    <property type="molecule type" value="Genomic_DNA"/>
</dbReference>
<comment type="caution">
    <text evidence="10">The sequence shown here is derived from an EMBL/GenBank/DDBJ whole genome shotgun (WGS) entry which is preliminary data.</text>
</comment>
<comment type="similarity">
    <text evidence="2 6">Belongs to the acyl-CoA dehydrogenase family.</text>
</comment>
<dbReference type="GO" id="GO:0003995">
    <property type="term" value="F:acyl-CoA dehydrogenase activity"/>
    <property type="evidence" value="ECO:0007669"/>
    <property type="project" value="TreeGrafter"/>
</dbReference>
<dbReference type="PANTHER" id="PTHR43884:SF20">
    <property type="entry name" value="ACYL-COA DEHYDROGENASE FADE28"/>
    <property type="match status" value="1"/>
</dbReference>
<dbReference type="InterPro" id="IPR006091">
    <property type="entry name" value="Acyl-CoA_Oxase/DH_mid-dom"/>
</dbReference>
<sequence length="376" mass="40361">MPLVLNEEQNMLKDAAKDFCANNTPITQLRKLRDEKNENGFDTGTWQQMVDLGWTGITIPEDFGGLGFGYMGMGVVMEECGRTLTASPLWATAVVGSSAIVHGGNDEQKGDLLPQIAAGELLLALALEETPHHSPYGAKTTATKSGAGYKVSGSKTFVIDGHVANKLVVVARTSGQAGERDGLTLVLVDRDAAGVSVTRTIMADSRNAANMVFADAEGVLLGAEGQGADVLDKVLDAGRILLAAEMLGSIQECYNRTVEYLKTREQFGVPIGSFQALKHRAAEMFCEIELSKSVVMEALSALDEDSDQVPELASLAKARLNDTYNLVSSEGVQMHGGIGMTDEYEIGFFMKRSRVSEHTLGGSAFHRDRYGVLQGY</sequence>
<evidence type="ECO:0000313" key="11">
    <source>
        <dbReference type="Proteomes" id="UP000754644"/>
    </source>
</evidence>
<dbReference type="InterPro" id="IPR046373">
    <property type="entry name" value="Acyl-CoA_Oxase/DH_mid-dom_sf"/>
</dbReference>
<evidence type="ECO:0000259" key="7">
    <source>
        <dbReference type="Pfam" id="PF00441"/>
    </source>
</evidence>
<keyword evidence="3 6" id="KW-0285">Flavoprotein</keyword>
<dbReference type="Gene3D" id="1.20.140.10">
    <property type="entry name" value="Butyryl-CoA Dehydrogenase, subunit A, domain 3"/>
    <property type="match status" value="1"/>
</dbReference>
<evidence type="ECO:0000313" key="10">
    <source>
        <dbReference type="EMBL" id="NQV64542.1"/>
    </source>
</evidence>
<dbReference type="InterPro" id="IPR013786">
    <property type="entry name" value="AcylCoA_DH/ox_N"/>
</dbReference>
<evidence type="ECO:0000256" key="5">
    <source>
        <dbReference type="ARBA" id="ARBA00023002"/>
    </source>
</evidence>
<proteinExistence type="inferred from homology"/>
<protein>
    <submittedName>
        <fullName evidence="10">Acyl-CoA dehydrogenase family protein</fullName>
    </submittedName>
</protein>